<keyword evidence="4 11" id="KW-0812">Transmembrane</keyword>
<reference evidence="12 13" key="1">
    <citation type="journal article" date="2015" name="Genome Announc.">
        <title>Draft Genome Sequence of the Terrestrial Cyanobacterium Scytonema millei VB511283, Isolated from Eastern India.</title>
        <authorList>
            <person name="Sen D."/>
            <person name="Chandrababunaidu M.M."/>
            <person name="Singh D."/>
            <person name="Sanghi N."/>
            <person name="Ghorai A."/>
            <person name="Mishra G.P."/>
            <person name="Madduluri M."/>
            <person name="Adhikary S.P."/>
            <person name="Tripathy S."/>
        </authorList>
    </citation>
    <scope>NUCLEOTIDE SEQUENCE [LARGE SCALE GENOMIC DNA]</scope>
    <source>
        <strain evidence="12 13">VB511283</strain>
    </source>
</reference>
<evidence type="ECO:0000256" key="7">
    <source>
        <dbReference type="ARBA" id="ARBA00022958"/>
    </source>
</evidence>
<keyword evidence="2 11" id="KW-1003">Cell membrane</keyword>
<comment type="subunit">
    <text evidence="11">The system is composed of three essential subunits: KdpA, KdpB and KdpC.</text>
</comment>
<dbReference type="OrthoDB" id="9809491at2"/>
<evidence type="ECO:0000256" key="10">
    <source>
        <dbReference type="ARBA" id="ARBA00023136"/>
    </source>
</evidence>
<evidence type="ECO:0000256" key="1">
    <source>
        <dbReference type="ARBA" id="ARBA00022448"/>
    </source>
</evidence>
<feature type="transmembrane region" description="Helical" evidence="11">
    <location>
        <begin position="12"/>
        <end position="33"/>
    </location>
</feature>
<comment type="subcellular location">
    <subcellularLocation>
        <location evidence="11">Cell membrane</location>
        <topology evidence="11">Single-pass membrane protein</topology>
    </subcellularLocation>
</comment>
<keyword evidence="10 11" id="KW-0472">Membrane</keyword>
<keyword evidence="13" id="KW-1185">Reference proteome</keyword>
<evidence type="ECO:0000256" key="4">
    <source>
        <dbReference type="ARBA" id="ARBA00022692"/>
    </source>
</evidence>
<dbReference type="Proteomes" id="UP000031532">
    <property type="component" value="Unassembled WGS sequence"/>
</dbReference>
<dbReference type="HAMAP" id="MF_00276">
    <property type="entry name" value="KdpC"/>
    <property type="match status" value="1"/>
</dbReference>
<name>A0A9X5I4H9_9CYAN</name>
<dbReference type="GO" id="GO:0008556">
    <property type="term" value="F:P-type potassium transmembrane transporter activity"/>
    <property type="evidence" value="ECO:0007669"/>
    <property type="project" value="InterPro"/>
</dbReference>
<protein>
    <recommendedName>
        <fullName evidence="11">Potassium-transporting ATPase KdpC subunit</fullName>
    </recommendedName>
    <alternativeName>
        <fullName evidence="11">ATP phosphohydrolase [potassium-transporting] C chain</fullName>
    </alternativeName>
    <alternativeName>
        <fullName evidence="11">Potassium-binding and translocating subunit C</fullName>
    </alternativeName>
    <alternativeName>
        <fullName evidence="11">Potassium-translocating ATPase C chain</fullName>
    </alternativeName>
</protein>
<evidence type="ECO:0000313" key="13">
    <source>
        <dbReference type="Proteomes" id="UP000031532"/>
    </source>
</evidence>
<comment type="similarity">
    <text evidence="11">Belongs to the KdpC family.</text>
</comment>
<keyword evidence="5 11" id="KW-0547">Nucleotide-binding</keyword>
<evidence type="ECO:0000256" key="2">
    <source>
        <dbReference type="ARBA" id="ARBA00022475"/>
    </source>
</evidence>
<dbReference type="GO" id="GO:0005524">
    <property type="term" value="F:ATP binding"/>
    <property type="evidence" value="ECO:0007669"/>
    <property type="project" value="UniProtKB-UniRule"/>
</dbReference>
<accession>A0A9X5I4H9</accession>
<keyword evidence="9 11" id="KW-0406">Ion transport</keyword>
<gene>
    <name evidence="11 12" type="primary">kdpC</name>
    <name evidence="12" type="ORF">QH73_0010120</name>
</gene>
<evidence type="ECO:0000256" key="8">
    <source>
        <dbReference type="ARBA" id="ARBA00022989"/>
    </source>
</evidence>
<keyword evidence="3 11" id="KW-0633">Potassium transport</keyword>
<comment type="function">
    <text evidence="11">Part of the high-affinity ATP-driven potassium transport (or Kdp) system, which catalyzes the hydrolysis of ATP coupled with the electrogenic transport of potassium into the cytoplasm. This subunit acts as a catalytic chaperone that increases the ATP-binding affinity of the ATP-hydrolyzing subunit KdpB by the formation of a transient KdpB/KdpC/ATP ternary complex.</text>
</comment>
<comment type="caution">
    <text evidence="12">The sequence shown here is derived from an EMBL/GenBank/DDBJ whole genome shotgun (WGS) entry which is preliminary data.</text>
</comment>
<dbReference type="NCBIfam" id="NF010607">
    <property type="entry name" value="PRK14003.1"/>
    <property type="match status" value="1"/>
</dbReference>
<sequence>MSVFREIIKGIRLTLVLWILTAVIYPGLILLVGQLPFLQSQANGSLVVNLENQPVGSVLIGQPFTSEKYFQSRPSTVEYSTDKEAAPTGISGASNLAPSNPELLKRIETQAKQLQENGIQPSGDLVYTSGSGLDPHITLDSVAAQLVRVAKARNFSTDEIVPLVNKHTQGRFLGIFGEPGVNVLKLNQELDILEITKGKS</sequence>
<keyword evidence="6 11" id="KW-0067">ATP-binding</keyword>
<keyword evidence="8 11" id="KW-1133">Transmembrane helix</keyword>
<dbReference type="NCBIfam" id="TIGR00681">
    <property type="entry name" value="kdpC"/>
    <property type="match status" value="1"/>
</dbReference>
<keyword evidence="1 11" id="KW-0813">Transport</keyword>
<dbReference type="GO" id="GO:0005886">
    <property type="term" value="C:plasma membrane"/>
    <property type="evidence" value="ECO:0007669"/>
    <property type="project" value="UniProtKB-SubCell"/>
</dbReference>
<evidence type="ECO:0000256" key="9">
    <source>
        <dbReference type="ARBA" id="ARBA00023065"/>
    </source>
</evidence>
<organism evidence="12 13">
    <name type="scientific">Scytonema millei VB511283</name>
    <dbReference type="NCBI Taxonomy" id="1245923"/>
    <lineage>
        <taxon>Bacteria</taxon>
        <taxon>Bacillati</taxon>
        <taxon>Cyanobacteriota</taxon>
        <taxon>Cyanophyceae</taxon>
        <taxon>Nostocales</taxon>
        <taxon>Scytonemataceae</taxon>
        <taxon>Scytonema</taxon>
    </lineage>
</organism>
<dbReference type="PIRSF" id="PIRSF001296">
    <property type="entry name" value="K_ATPase_KdpC"/>
    <property type="match status" value="1"/>
</dbReference>
<dbReference type="RefSeq" id="WP_039716531.1">
    <property type="nucleotide sequence ID" value="NZ_JTJC03000002.1"/>
</dbReference>
<dbReference type="InterPro" id="IPR003820">
    <property type="entry name" value="KdpC"/>
</dbReference>
<dbReference type="Pfam" id="PF02669">
    <property type="entry name" value="KdpC"/>
    <property type="match status" value="1"/>
</dbReference>
<proteinExistence type="inferred from homology"/>
<evidence type="ECO:0000256" key="11">
    <source>
        <dbReference type="HAMAP-Rule" id="MF_00276"/>
    </source>
</evidence>
<dbReference type="AlphaFoldDB" id="A0A9X5I4H9"/>
<dbReference type="PANTHER" id="PTHR30042">
    <property type="entry name" value="POTASSIUM-TRANSPORTING ATPASE C CHAIN"/>
    <property type="match status" value="1"/>
</dbReference>
<keyword evidence="7 11" id="KW-0630">Potassium</keyword>
<evidence type="ECO:0000256" key="6">
    <source>
        <dbReference type="ARBA" id="ARBA00022840"/>
    </source>
</evidence>
<dbReference type="PANTHER" id="PTHR30042:SF2">
    <property type="entry name" value="POTASSIUM-TRANSPORTING ATPASE KDPC SUBUNIT"/>
    <property type="match status" value="1"/>
</dbReference>
<evidence type="ECO:0000256" key="5">
    <source>
        <dbReference type="ARBA" id="ARBA00022741"/>
    </source>
</evidence>
<evidence type="ECO:0000256" key="3">
    <source>
        <dbReference type="ARBA" id="ARBA00022538"/>
    </source>
</evidence>
<evidence type="ECO:0000313" key="12">
    <source>
        <dbReference type="EMBL" id="NHC35010.1"/>
    </source>
</evidence>
<dbReference type="EMBL" id="JTJC03000002">
    <property type="protein sequence ID" value="NHC35010.1"/>
    <property type="molecule type" value="Genomic_DNA"/>
</dbReference>